<evidence type="ECO:0000313" key="2">
    <source>
        <dbReference type="Proteomes" id="UP001165190"/>
    </source>
</evidence>
<gene>
    <name evidence="1" type="ORF">HRI_001276200</name>
</gene>
<reference evidence="1" key="1">
    <citation type="submission" date="2023-05" db="EMBL/GenBank/DDBJ databases">
        <title>Genome and transcriptome analyses reveal genes involved in the formation of fine ridges on petal epidermal cells in Hibiscus trionum.</title>
        <authorList>
            <person name="Koshimizu S."/>
            <person name="Masuda S."/>
            <person name="Ishii T."/>
            <person name="Shirasu K."/>
            <person name="Hoshino A."/>
            <person name="Arita M."/>
        </authorList>
    </citation>
    <scope>NUCLEOTIDE SEQUENCE</scope>
    <source>
        <strain evidence="1">Hamamatsu line</strain>
    </source>
</reference>
<dbReference type="OrthoDB" id="10004661at2759"/>
<dbReference type="EMBL" id="BSYR01000012">
    <property type="protein sequence ID" value="GMI76070.1"/>
    <property type="molecule type" value="Genomic_DNA"/>
</dbReference>
<dbReference type="Pfam" id="PF03321">
    <property type="entry name" value="GH3"/>
    <property type="match status" value="1"/>
</dbReference>
<protein>
    <submittedName>
        <fullName evidence="1">Uncharacterized protein</fullName>
    </submittedName>
</protein>
<name>A0A9W7LUW1_HIBTR</name>
<dbReference type="AlphaFoldDB" id="A0A9W7LUW1"/>
<comment type="caution">
    <text evidence="1">The sequence shown here is derived from an EMBL/GenBank/DDBJ whole genome shotgun (WGS) entry which is preliminary data.</text>
</comment>
<sequence>MTDDALLKQIDESTKAFSRHQDDTLRSILQHQCGVHYLQRYLPDIGDHSLTIDAATFRRSVPLFCYDDYVDYINQLADVNNYNVDHDPCHILSVDPLICFFYR</sequence>
<keyword evidence="2" id="KW-1185">Reference proteome</keyword>
<accession>A0A9W7LUW1</accession>
<dbReference type="InterPro" id="IPR004993">
    <property type="entry name" value="GH3"/>
</dbReference>
<dbReference type="PANTHER" id="PTHR31901:SF44">
    <property type="entry name" value="INDOLE-3-ACETIC ACID-AMIDO SYNTHETASE GH3.6-RELATED"/>
    <property type="match status" value="1"/>
</dbReference>
<dbReference type="Proteomes" id="UP001165190">
    <property type="component" value="Unassembled WGS sequence"/>
</dbReference>
<evidence type="ECO:0000313" key="1">
    <source>
        <dbReference type="EMBL" id="GMI76070.1"/>
    </source>
</evidence>
<dbReference type="GO" id="GO:0016881">
    <property type="term" value="F:acid-amino acid ligase activity"/>
    <property type="evidence" value="ECO:0007669"/>
    <property type="project" value="TreeGrafter"/>
</dbReference>
<dbReference type="GO" id="GO:0005737">
    <property type="term" value="C:cytoplasm"/>
    <property type="evidence" value="ECO:0007669"/>
    <property type="project" value="TreeGrafter"/>
</dbReference>
<dbReference type="PANTHER" id="PTHR31901">
    <property type="entry name" value="GH3 DOMAIN-CONTAINING PROTEIN"/>
    <property type="match status" value="1"/>
</dbReference>
<organism evidence="1 2">
    <name type="scientific">Hibiscus trionum</name>
    <name type="common">Flower of an hour</name>
    <dbReference type="NCBI Taxonomy" id="183268"/>
    <lineage>
        <taxon>Eukaryota</taxon>
        <taxon>Viridiplantae</taxon>
        <taxon>Streptophyta</taxon>
        <taxon>Embryophyta</taxon>
        <taxon>Tracheophyta</taxon>
        <taxon>Spermatophyta</taxon>
        <taxon>Magnoliopsida</taxon>
        <taxon>eudicotyledons</taxon>
        <taxon>Gunneridae</taxon>
        <taxon>Pentapetalae</taxon>
        <taxon>rosids</taxon>
        <taxon>malvids</taxon>
        <taxon>Malvales</taxon>
        <taxon>Malvaceae</taxon>
        <taxon>Malvoideae</taxon>
        <taxon>Hibiscus</taxon>
    </lineage>
</organism>
<proteinExistence type="predicted"/>